<dbReference type="EMBL" id="UYSL01020705">
    <property type="protein sequence ID" value="VDL75852.1"/>
    <property type="molecule type" value="Genomic_DNA"/>
</dbReference>
<name>A0A0N4Y7V4_NIPBR</name>
<reference evidence="1 2" key="2">
    <citation type="submission" date="2018-11" db="EMBL/GenBank/DDBJ databases">
        <authorList>
            <consortium name="Pathogen Informatics"/>
        </authorList>
    </citation>
    <scope>NUCLEOTIDE SEQUENCE [LARGE SCALE GENOMIC DNA]</scope>
</reference>
<evidence type="ECO:0000313" key="1">
    <source>
        <dbReference type="EMBL" id="VDL75852.1"/>
    </source>
</evidence>
<dbReference type="AlphaFoldDB" id="A0A0N4Y7V4"/>
<sequence length="113" mass="12867">MPRSLTEEILLDGEEYNETVSLERELCQDGIEAKPDNEDAIEKQVRIAQRIIRKITIECDKKLASVMATSNPLRDKIFDVVNGQGKLASERIKIIIEQLSGNEQQPDPKLEKF</sequence>
<reference evidence="3" key="1">
    <citation type="submission" date="2017-02" db="UniProtKB">
        <authorList>
            <consortium name="WormBaseParasite"/>
        </authorList>
    </citation>
    <scope>IDENTIFICATION</scope>
</reference>
<evidence type="ECO:0000313" key="2">
    <source>
        <dbReference type="Proteomes" id="UP000271162"/>
    </source>
</evidence>
<keyword evidence="2" id="KW-1185">Reference proteome</keyword>
<gene>
    <name evidence="1" type="ORF">NBR_LOCUS12263</name>
</gene>
<accession>A0A0N4Y7V4</accession>
<organism evidence="3">
    <name type="scientific">Nippostrongylus brasiliensis</name>
    <name type="common">Rat hookworm</name>
    <dbReference type="NCBI Taxonomy" id="27835"/>
    <lineage>
        <taxon>Eukaryota</taxon>
        <taxon>Metazoa</taxon>
        <taxon>Ecdysozoa</taxon>
        <taxon>Nematoda</taxon>
        <taxon>Chromadorea</taxon>
        <taxon>Rhabditida</taxon>
        <taxon>Rhabditina</taxon>
        <taxon>Rhabditomorpha</taxon>
        <taxon>Strongyloidea</taxon>
        <taxon>Heligmosomidae</taxon>
        <taxon>Nippostrongylus</taxon>
    </lineage>
</organism>
<evidence type="ECO:0000313" key="3">
    <source>
        <dbReference type="WBParaSite" id="NBR_0001226201-mRNA-1"/>
    </source>
</evidence>
<protein>
    <submittedName>
        <fullName evidence="3">RNA polymerase subunit sigma-70</fullName>
    </submittedName>
</protein>
<proteinExistence type="predicted"/>
<dbReference type="WBParaSite" id="NBR_0001226201-mRNA-1">
    <property type="protein sequence ID" value="NBR_0001226201-mRNA-1"/>
    <property type="gene ID" value="NBR_0001226201"/>
</dbReference>
<dbReference type="Proteomes" id="UP000271162">
    <property type="component" value="Unassembled WGS sequence"/>
</dbReference>